<dbReference type="RefSeq" id="WP_154447399.1">
    <property type="nucleotide sequence ID" value="NZ_WIND01000013.1"/>
</dbReference>
<sequence>MVFDIFGSRSKVVIAMVHVGALPGTSLYDADGGMAALIEGALADAEKLKEAGVDAIMFGNENDRPYVFTAPPEGIAAFTTVINAVAPEIGLPFGVNYLWDPIASTAIGGATGANFVREIFTGVFASDMGIWEPDASSALILRNNMSRRDMKMFFNINAEFAHSLDRRPIELRAKSAVFSSLADAILVSGPLTGQPAEQTDLQRVKEVLPDTPVFANTGVTIDTVSDVLAVADGAIVGSHFKVDGNTWNAVDADRARRFMDRVAQLR</sequence>
<comment type="similarity">
    <text evidence="1">Belongs to the BtpA family.</text>
</comment>
<protein>
    <submittedName>
        <fullName evidence="2">BtpA/SgcQ family protein</fullName>
    </submittedName>
</protein>
<evidence type="ECO:0000313" key="2">
    <source>
        <dbReference type="EMBL" id="MSU90840.1"/>
    </source>
</evidence>
<comment type="caution">
    <text evidence="2">The sequence shown here is derived from an EMBL/GenBank/DDBJ whole genome shotgun (WGS) entry which is preliminary data.</text>
</comment>
<dbReference type="PIRSF" id="PIRSF005956">
    <property type="entry name" value="BtpA"/>
    <property type="match status" value="1"/>
</dbReference>
<name>A0A6L5Z421_9RHOB</name>
<dbReference type="NCBIfam" id="TIGR00259">
    <property type="entry name" value="thylakoid_BtpA"/>
    <property type="match status" value="1"/>
</dbReference>
<dbReference type="PANTHER" id="PTHR21381">
    <property type="entry name" value="ZGC:162297"/>
    <property type="match status" value="1"/>
</dbReference>
<reference evidence="2 3" key="1">
    <citation type="submission" date="2019-10" db="EMBL/GenBank/DDBJ databases">
        <title>Cognatihalovulum marinum gen. nov. sp. nov., a new member of the family Rhodobacteraceae isolated from deep seawater of the Northwest Indian Ocean.</title>
        <authorList>
            <person name="Ruan C."/>
            <person name="Wang J."/>
            <person name="Zheng X."/>
            <person name="Song L."/>
            <person name="Zhu Y."/>
            <person name="Huang Y."/>
            <person name="Lu Z."/>
            <person name="Du W."/>
            <person name="Huang L."/>
            <person name="Dai X."/>
        </authorList>
    </citation>
    <scope>NUCLEOTIDE SEQUENCE [LARGE SCALE GENOMIC DNA]</scope>
    <source>
        <strain evidence="2 3">2CG4</strain>
    </source>
</reference>
<gene>
    <name evidence="2" type="ORF">GE300_14645</name>
</gene>
<accession>A0A6L5Z421</accession>
<dbReference type="SUPFAM" id="SSF51366">
    <property type="entry name" value="Ribulose-phoshate binding barrel"/>
    <property type="match status" value="1"/>
</dbReference>
<proteinExistence type="inferred from homology"/>
<evidence type="ECO:0000256" key="1">
    <source>
        <dbReference type="ARBA" id="ARBA00006007"/>
    </source>
</evidence>
<dbReference type="Proteomes" id="UP000474957">
    <property type="component" value="Unassembled WGS sequence"/>
</dbReference>
<evidence type="ECO:0000313" key="3">
    <source>
        <dbReference type="Proteomes" id="UP000474957"/>
    </source>
</evidence>
<dbReference type="InterPro" id="IPR011060">
    <property type="entry name" value="RibuloseP-bd_barrel"/>
</dbReference>
<dbReference type="Pfam" id="PF03437">
    <property type="entry name" value="BtpA"/>
    <property type="match status" value="1"/>
</dbReference>
<keyword evidence="3" id="KW-1185">Reference proteome</keyword>
<dbReference type="PANTHER" id="PTHR21381:SF3">
    <property type="entry name" value="SGC REGION PROTEIN SGCQ-RELATED"/>
    <property type="match status" value="1"/>
</dbReference>
<dbReference type="InterPro" id="IPR005137">
    <property type="entry name" value="BtpA"/>
</dbReference>
<dbReference type="EMBL" id="WIND01000013">
    <property type="protein sequence ID" value="MSU90840.1"/>
    <property type="molecule type" value="Genomic_DNA"/>
</dbReference>
<dbReference type="AlphaFoldDB" id="A0A6L5Z421"/>
<organism evidence="2 3">
    <name type="scientific">Halovulum marinum</name>
    <dbReference type="NCBI Taxonomy" id="2662447"/>
    <lineage>
        <taxon>Bacteria</taxon>
        <taxon>Pseudomonadati</taxon>
        <taxon>Pseudomonadota</taxon>
        <taxon>Alphaproteobacteria</taxon>
        <taxon>Rhodobacterales</taxon>
        <taxon>Paracoccaceae</taxon>
        <taxon>Halovulum</taxon>
    </lineage>
</organism>